<dbReference type="Proteomes" id="UP000887159">
    <property type="component" value="Unassembled WGS sequence"/>
</dbReference>
<reference evidence="1" key="1">
    <citation type="submission" date="2020-08" db="EMBL/GenBank/DDBJ databases">
        <title>Multicomponent nature underlies the extraordinary mechanical properties of spider dragline silk.</title>
        <authorList>
            <person name="Kono N."/>
            <person name="Nakamura H."/>
            <person name="Mori M."/>
            <person name="Yoshida Y."/>
            <person name="Ohtoshi R."/>
            <person name="Malay A.D."/>
            <person name="Moran D.A.P."/>
            <person name="Tomita M."/>
            <person name="Numata K."/>
            <person name="Arakawa K."/>
        </authorList>
    </citation>
    <scope>NUCLEOTIDE SEQUENCE</scope>
</reference>
<keyword evidence="2" id="KW-1185">Reference proteome</keyword>
<organism evidence="1 2">
    <name type="scientific">Trichonephila clavipes</name>
    <name type="common">Golden silk orbweaver</name>
    <name type="synonym">Nephila clavipes</name>
    <dbReference type="NCBI Taxonomy" id="2585209"/>
    <lineage>
        <taxon>Eukaryota</taxon>
        <taxon>Metazoa</taxon>
        <taxon>Ecdysozoa</taxon>
        <taxon>Arthropoda</taxon>
        <taxon>Chelicerata</taxon>
        <taxon>Arachnida</taxon>
        <taxon>Araneae</taxon>
        <taxon>Araneomorphae</taxon>
        <taxon>Entelegynae</taxon>
        <taxon>Araneoidea</taxon>
        <taxon>Nephilidae</taxon>
        <taxon>Trichonephila</taxon>
    </lineage>
</organism>
<gene>
    <name evidence="1" type="ORF">TNCV_3165801</name>
</gene>
<protein>
    <submittedName>
        <fullName evidence="1">Uncharacterized protein</fullName>
    </submittedName>
</protein>
<proteinExistence type="predicted"/>
<evidence type="ECO:0000313" key="1">
    <source>
        <dbReference type="EMBL" id="GFX90749.1"/>
    </source>
</evidence>
<comment type="caution">
    <text evidence="1">The sequence shown here is derived from an EMBL/GenBank/DDBJ whole genome shotgun (WGS) entry which is preliminary data.</text>
</comment>
<name>A0A8X6V2H0_TRICX</name>
<accession>A0A8X6V2H0</accession>
<sequence>MREGSVCHRDCRRQPIWRESGTAYRPENIQKKGPDIRHAVTWWAGIMINGMHAPTCGCEWDYEGPTIH</sequence>
<evidence type="ECO:0000313" key="2">
    <source>
        <dbReference type="Proteomes" id="UP000887159"/>
    </source>
</evidence>
<dbReference type="AlphaFoldDB" id="A0A8X6V2H0"/>
<dbReference type="EMBL" id="BMAU01021105">
    <property type="protein sequence ID" value="GFX90749.1"/>
    <property type="molecule type" value="Genomic_DNA"/>
</dbReference>